<keyword evidence="1" id="KW-0175">Coiled coil</keyword>
<organism evidence="2 3">
    <name type="scientific">Choiromyces venosus 120613-1</name>
    <dbReference type="NCBI Taxonomy" id="1336337"/>
    <lineage>
        <taxon>Eukaryota</taxon>
        <taxon>Fungi</taxon>
        <taxon>Dikarya</taxon>
        <taxon>Ascomycota</taxon>
        <taxon>Pezizomycotina</taxon>
        <taxon>Pezizomycetes</taxon>
        <taxon>Pezizales</taxon>
        <taxon>Tuberaceae</taxon>
        <taxon>Choiromyces</taxon>
    </lineage>
</organism>
<gene>
    <name evidence="2" type="ORF">L873DRAFT_1928301</name>
</gene>
<sequence length="53" mass="6474">MERSYVFLWSAMTKEEKKKAKQEIEEMNQQMATETGRLNAAWKSSEEWRYLRD</sequence>
<dbReference type="Proteomes" id="UP000276215">
    <property type="component" value="Unassembled WGS sequence"/>
</dbReference>
<proteinExistence type="predicted"/>
<dbReference type="EMBL" id="ML120357">
    <property type="protein sequence ID" value="RPB04637.1"/>
    <property type="molecule type" value="Genomic_DNA"/>
</dbReference>
<keyword evidence="3" id="KW-1185">Reference proteome</keyword>
<dbReference type="AlphaFoldDB" id="A0A3N4K236"/>
<feature type="coiled-coil region" evidence="1">
    <location>
        <begin position="10"/>
        <end position="37"/>
    </location>
</feature>
<evidence type="ECO:0000256" key="1">
    <source>
        <dbReference type="SAM" id="Coils"/>
    </source>
</evidence>
<evidence type="ECO:0000313" key="3">
    <source>
        <dbReference type="Proteomes" id="UP000276215"/>
    </source>
</evidence>
<protein>
    <submittedName>
        <fullName evidence="2">Uncharacterized protein</fullName>
    </submittedName>
</protein>
<reference evidence="2 3" key="1">
    <citation type="journal article" date="2018" name="Nat. Ecol. Evol.">
        <title>Pezizomycetes genomes reveal the molecular basis of ectomycorrhizal truffle lifestyle.</title>
        <authorList>
            <person name="Murat C."/>
            <person name="Payen T."/>
            <person name="Noel B."/>
            <person name="Kuo A."/>
            <person name="Morin E."/>
            <person name="Chen J."/>
            <person name="Kohler A."/>
            <person name="Krizsan K."/>
            <person name="Balestrini R."/>
            <person name="Da Silva C."/>
            <person name="Montanini B."/>
            <person name="Hainaut M."/>
            <person name="Levati E."/>
            <person name="Barry K.W."/>
            <person name="Belfiori B."/>
            <person name="Cichocki N."/>
            <person name="Clum A."/>
            <person name="Dockter R.B."/>
            <person name="Fauchery L."/>
            <person name="Guy J."/>
            <person name="Iotti M."/>
            <person name="Le Tacon F."/>
            <person name="Lindquist E.A."/>
            <person name="Lipzen A."/>
            <person name="Malagnac F."/>
            <person name="Mello A."/>
            <person name="Molinier V."/>
            <person name="Miyauchi S."/>
            <person name="Poulain J."/>
            <person name="Riccioni C."/>
            <person name="Rubini A."/>
            <person name="Sitrit Y."/>
            <person name="Splivallo R."/>
            <person name="Traeger S."/>
            <person name="Wang M."/>
            <person name="Zifcakova L."/>
            <person name="Wipf D."/>
            <person name="Zambonelli A."/>
            <person name="Paolocci F."/>
            <person name="Nowrousian M."/>
            <person name="Ottonello S."/>
            <person name="Baldrian P."/>
            <person name="Spatafora J.W."/>
            <person name="Henrissat B."/>
            <person name="Nagy L.G."/>
            <person name="Aury J.M."/>
            <person name="Wincker P."/>
            <person name="Grigoriev I.V."/>
            <person name="Bonfante P."/>
            <person name="Martin F.M."/>
        </authorList>
    </citation>
    <scope>NUCLEOTIDE SEQUENCE [LARGE SCALE GENOMIC DNA]</scope>
    <source>
        <strain evidence="2 3">120613-1</strain>
    </source>
</reference>
<name>A0A3N4K236_9PEZI</name>
<accession>A0A3N4K236</accession>
<evidence type="ECO:0000313" key="2">
    <source>
        <dbReference type="EMBL" id="RPB04637.1"/>
    </source>
</evidence>